<keyword evidence="5" id="KW-1185">Reference proteome</keyword>
<comment type="caution">
    <text evidence="4">The sequence shown here is derived from an EMBL/GenBank/DDBJ whole genome shotgun (WGS) entry which is preliminary data.</text>
</comment>
<organism evidence="4 5">
    <name type="scientific">Glycomyces luteolus</name>
    <dbReference type="NCBI Taxonomy" id="2670330"/>
    <lineage>
        <taxon>Bacteria</taxon>
        <taxon>Bacillati</taxon>
        <taxon>Actinomycetota</taxon>
        <taxon>Actinomycetes</taxon>
        <taxon>Glycomycetales</taxon>
        <taxon>Glycomycetaceae</taxon>
        <taxon>Glycomyces</taxon>
    </lineage>
</organism>
<keyword evidence="2" id="KW-0472">Membrane</keyword>
<evidence type="ECO:0000256" key="1">
    <source>
        <dbReference type="SAM" id="MobiDB-lite"/>
    </source>
</evidence>
<dbReference type="EMBL" id="JAPZVP010000014">
    <property type="protein sequence ID" value="MDA1361472.1"/>
    <property type="molecule type" value="Genomic_DNA"/>
</dbReference>
<evidence type="ECO:0000256" key="3">
    <source>
        <dbReference type="SAM" id="SignalP"/>
    </source>
</evidence>
<feature type="transmembrane region" description="Helical" evidence="2">
    <location>
        <begin position="301"/>
        <end position="323"/>
    </location>
</feature>
<evidence type="ECO:0000313" key="5">
    <source>
        <dbReference type="Proteomes" id="UP001146067"/>
    </source>
</evidence>
<keyword evidence="2" id="KW-0812">Transmembrane</keyword>
<dbReference type="AlphaFoldDB" id="A0A9X3PCZ2"/>
<feature type="region of interest" description="Disordered" evidence="1">
    <location>
        <begin position="328"/>
        <end position="365"/>
    </location>
</feature>
<dbReference type="Proteomes" id="UP001146067">
    <property type="component" value="Unassembled WGS sequence"/>
</dbReference>
<gene>
    <name evidence="4" type="ORF">O1R50_17725</name>
</gene>
<name>A0A9X3PCZ2_9ACTN</name>
<dbReference type="RefSeq" id="WP_270111479.1">
    <property type="nucleotide sequence ID" value="NZ_JAPZVP010000014.1"/>
</dbReference>
<protein>
    <submittedName>
        <fullName evidence="4">DUF916 domain-containing protein</fullName>
    </submittedName>
</protein>
<evidence type="ECO:0000313" key="4">
    <source>
        <dbReference type="EMBL" id="MDA1361472.1"/>
    </source>
</evidence>
<feature type="chain" id="PRO_5040878713" evidence="3">
    <location>
        <begin position="30"/>
        <end position="365"/>
    </location>
</feature>
<accession>A0A9X3PCZ2</accession>
<feature type="signal peptide" evidence="3">
    <location>
        <begin position="1"/>
        <end position="29"/>
    </location>
</feature>
<keyword evidence="2" id="KW-1133">Transmembrane helix</keyword>
<keyword evidence="3" id="KW-0732">Signal</keyword>
<evidence type="ECO:0000256" key="2">
    <source>
        <dbReference type="SAM" id="Phobius"/>
    </source>
</evidence>
<reference evidence="4" key="1">
    <citation type="submission" date="2022-12" db="EMBL/GenBank/DDBJ databases">
        <title>Gycomyces niveus sp.nov.,a novel actinomycete isolated from soil in Shouguan.</title>
        <authorList>
            <person name="Yang X."/>
        </authorList>
    </citation>
    <scope>NUCLEOTIDE SEQUENCE</scope>
    <source>
        <strain evidence="4">NEAU-A15</strain>
    </source>
</reference>
<proteinExistence type="predicted"/>
<sequence>MKPIPALCLQALSAAALAAALLAANSAAAQEAAAEEPAVVTWGVNPSSQDGPDGRSAFDYELDPGETLIDFVGVSNFGTEPLTVGLYALDAFTTETGTFDLLPSGEEPVDVGSWIGFNEPRLTIPPKSRLDVPFALTVPADATPGDHVGGIVAVVTESTTGASGSEIQVERRVGARIHLRVSGEIDPDLVPESDDEAFHYTWNPIEPGGLSFKYAVENTGNVRLQGTLVARVSGPWGLLKKEFQVAELPQILPGDRYEGTVRFEGVWPLLYEHLELIVRPEIVNEADAGIRLSSRSDETGFWAPPWTQAAVAALLVFAVWIWIKARKRERRNASRPDAGTPAKPAPETDESAPPSPDTPKEPAEA</sequence>